<name>A0A5C6CJJ7_9BACT</name>
<comment type="caution">
    <text evidence="2">The sequence shown here is derived from an EMBL/GenBank/DDBJ whole genome shotgun (WGS) entry which is preliminary data.</text>
</comment>
<evidence type="ECO:0000313" key="3">
    <source>
        <dbReference type="Proteomes" id="UP000316304"/>
    </source>
</evidence>
<dbReference type="Proteomes" id="UP000316304">
    <property type="component" value="Unassembled WGS sequence"/>
</dbReference>
<keyword evidence="3" id="KW-1185">Reference proteome</keyword>
<organism evidence="2 3">
    <name type="scientific">Novipirellula galeiformis</name>
    <dbReference type="NCBI Taxonomy" id="2528004"/>
    <lineage>
        <taxon>Bacteria</taxon>
        <taxon>Pseudomonadati</taxon>
        <taxon>Planctomycetota</taxon>
        <taxon>Planctomycetia</taxon>
        <taxon>Pirellulales</taxon>
        <taxon>Pirellulaceae</taxon>
        <taxon>Novipirellula</taxon>
    </lineage>
</organism>
<protein>
    <submittedName>
        <fullName evidence="2">Uncharacterized protein</fullName>
    </submittedName>
</protein>
<dbReference type="OrthoDB" id="272585at2"/>
<dbReference type="RefSeq" id="WP_146594785.1">
    <property type="nucleotide sequence ID" value="NZ_SJPT01000004.1"/>
</dbReference>
<proteinExistence type="predicted"/>
<sequence>MRSRWFYLAGIACLGGLTIYLAQPPSETVIVDRPNTEFDRDAMMSSPHPVVHALRSSTLQIGSSEEQLLAIQDPLWQQHYGRYRIFGYDPERSYDYTVVCTLDGKVASAGTGSCLWRWQFFDNIPLDIIHARRALDRYRAIVADDPAMAEPLASSFDSVYGTLRMDLDAQGGEPSVRPETSKTSSGDG</sequence>
<dbReference type="EMBL" id="SJPT01000004">
    <property type="protein sequence ID" value="TWU22979.1"/>
    <property type="molecule type" value="Genomic_DNA"/>
</dbReference>
<dbReference type="AlphaFoldDB" id="A0A5C6CJJ7"/>
<accession>A0A5C6CJJ7</accession>
<reference evidence="2 3" key="1">
    <citation type="submission" date="2019-02" db="EMBL/GenBank/DDBJ databases">
        <title>Deep-cultivation of Planctomycetes and their phenomic and genomic characterization uncovers novel biology.</title>
        <authorList>
            <person name="Wiegand S."/>
            <person name="Jogler M."/>
            <person name="Boedeker C."/>
            <person name="Pinto D."/>
            <person name="Vollmers J."/>
            <person name="Rivas-Marin E."/>
            <person name="Kohn T."/>
            <person name="Peeters S.H."/>
            <person name="Heuer A."/>
            <person name="Rast P."/>
            <person name="Oberbeckmann S."/>
            <person name="Bunk B."/>
            <person name="Jeske O."/>
            <person name="Meyerdierks A."/>
            <person name="Storesund J.E."/>
            <person name="Kallscheuer N."/>
            <person name="Luecker S."/>
            <person name="Lage O.M."/>
            <person name="Pohl T."/>
            <person name="Merkel B.J."/>
            <person name="Hornburger P."/>
            <person name="Mueller R.-W."/>
            <person name="Bruemmer F."/>
            <person name="Labrenz M."/>
            <person name="Spormann A.M."/>
            <person name="Op Den Camp H."/>
            <person name="Overmann J."/>
            <person name="Amann R."/>
            <person name="Jetten M.S.M."/>
            <person name="Mascher T."/>
            <person name="Medema M.H."/>
            <person name="Devos D.P."/>
            <person name="Kaster A.-K."/>
            <person name="Ovreas L."/>
            <person name="Rohde M."/>
            <person name="Galperin M.Y."/>
            <person name="Jogler C."/>
        </authorList>
    </citation>
    <scope>NUCLEOTIDE SEQUENCE [LARGE SCALE GENOMIC DNA]</scope>
    <source>
        <strain evidence="2 3">Pla52o</strain>
    </source>
</reference>
<evidence type="ECO:0000256" key="1">
    <source>
        <dbReference type="SAM" id="MobiDB-lite"/>
    </source>
</evidence>
<feature type="region of interest" description="Disordered" evidence="1">
    <location>
        <begin position="168"/>
        <end position="188"/>
    </location>
</feature>
<evidence type="ECO:0000313" key="2">
    <source>
        <dbReference type="EMBL" id="TWU22979.1"/>
    </source>
</evidence>
<gene>
    <name evidence="2" type="ORF">Pla52o_25130</name>
</gene>